<comment type="caution">
    <text evidence="4">The sequence shown here is derived from an EMBL/GenBank/DDBJ whole genome shotgun (WGS) entry which is preliminary data.</text>
</comment>
<dbReference type="Pfam" id="PF04043">
    <property type="entry name" value="PMEI"/>
    <property type="match status" value="1"/>
</dbReference>
<dbReference type="InterPro" id="IPR006501">
    <property type="entry name" value="Pectinesterase_inhib_dom"/>
</dbReference>
<dbReference type="Proteomes" id="UP001370490">
    <property type="component" value="Unassembled WGS sequence"/>
</dbReference>
<name>A0AAN8W1C8_9MAGN</name>
<gene>
    <name evidence="4" type="ORF">RJ641_030780</name>
</gene>
<dbReference type="SUPFAM" id="SSF101148">
    <property type="entry name" value="Plant invertase/pectin methylesterase inhibitor"/>
    <property type="match status" value="1"/>
</dbReference>
<protein>
    <submittedName>
        <fullName evidence="4">Pectinesterase inhibitor domain</fullName>
    </submittedName>
</protein>
<proteinExistence type="predicted"/>
<keyword evidence="5" id="KW-1185">Reference proteome</keyword>
<sequence>MESKKLVLIFSISSLLLSFFADAALPPASAPAEAPKNAQALSSAVRIPADIKQLCDKTDYPALCVETITPYLNSSETDALAVLSMHINALELLFESATKLAKAIPKPAFMPTLIAGALDVCIEMYDEALYSLEEAKHAIESGDAGSMKSYLDGIGTDVETCDDAFSKAPGSSSPLKDIDGKINKIWSNMLAIAEQVKFD</sequence>
<dbReference type="GO" id="GO:0004857">
    <property type="term" value="F:enzyme inhibitor activity"/>
    <property type="evidence" value="ECO:0007669"/>
    <property type="project" value="InterPro"/>
</dbReference>
<dbReference type="InterPro" id="IPR035513">
    <property type="entry name" value="Invertase/methylesterase_inhib"/>
</dbReference>
<evidence type="ECO:0000313" key="4">
    <source>
        <dbReference type="EMBL" id="KAK6937272.1"/>
    </source>
</evidence>
<keyword evidence="1 2" id="KW-0732">Signal</keyword>
<dbReference type="PANTHER" id="PTHR31080">
    <property type="entry name" value="PECTINESTERASE INHIBITOR-LIKE"/>
    <property type="match status" value="1"/>
</dbReference>
<dbReference type="PANTHER" id="PTHR31080:SF68">
    <property type="entry name" value="PLANT INVERTASE_PECTIN METHYLESTERASE INHIBITOR SUPERFAMILY PROTEIN"/>
    <property type="match status" value="1"/>
</dbReference>
<feature type="domain" description="Pectinesterase inhibitor" evidence="3">
    <location>
        <begin position="46"/>
        <end position="192"/>
    </location>
</feature>
<dbReference type="NCBIfam" id="TIGR01614">
    <property type="entry name" value="PME_inhib"/>
    <property type="match status" value="1"/>
</dbReference>
<dbReference type="Gene3D" id="1.20.140.40">
    <property type="entry name" value="Invertase/pectin methylesterase inhibitor family protein"/>
    <property type="match status" value="1"/>
</dbReference>
<feature type="chain" id="PRO_5043050211" evidence="2">
    <location>
        <begin position="24"/>
        <end position="199"/>
    </location>
</feature>
<evidence type="ECO:0000256" key="1">
    <source>
        <dbReference type="ARBA" id="ARBA00022729"/>
    </source>
</evidence>
<reference evidence="4 5" key="1">
    <citation type="submission" date="2023-12" db="EMBL/GenBank/DDBJ databases">
        <title>A high-quality genome assembly for Dillenia turbinata (Dilleniales).</title>
        <authorList>
            <person name="Chanderbali A."/>
        </authorList>
    </citation>
    <scope>NUCLEOTIDE SEQUENCE [LARGE SCALE GENOMIC DNA]</scope>
    <source>
        <strain evidence="4">LSX21</strain>
        <tissue evidence="4">Leaf</tissue>
    </source>
</reference>
<dbReference type="FunFam" id="1.20.140.40:FF:000003">
    <property type="entry name" value="Invertase/pectin methylesterase inhibitor family protein"/>
    <property type="match status" value="1"/>
</dbReference>
<dbReference type="EMBL" id="JBAMMX010000006">
    <property type="protein sequence ID" value="KAK6937272.1"/>
    <property type="molecule type" value="Genomic_DNA"/>
</dbReference>
<dbReference type="CDD" id="cd15800">
    <property type="entry name" value="PMEI-like_2"/>
    <property type="match status" value="1"/>
</dbReference>
<feature type="signal peptide" evidence="2">
    <location>
        <begin position="1"/>
        <end position="23"/>
    </location>
</feature>
<evidence type="ECO:0000313" key="5">
    <source>
        <dbReference type="Proteomes" id="UP001370490"/>
    </source>
</evidence>
<evidence type="ECO:0000256" key="2">
    <source>
        <dbReference type="SAM" id="SignalP"/>
    </source>
</evidence>
<accession>A0AAN8W1C8</accession>
<organism evidence="4 5">
    <name type="scientific">Dillenia turbinata</name>
    <dbReference type="NCBI Taxonomy" id="194707"/>
    <lineage>
        <taxon>Eukaryota</taxon>
        <taxon>Viridiplantae</taxon>
        <taxon>Streptophyta</taxon>
        <taxon>Embryophyta</taxon>
        <taxon>Tracheophyta</taxon>
        <taxon>Spermatophyta</taxon>
        <taxon>Magnoliopsida</taxon>
        <taxon>eudicotyledons</taxon>
        <taxon>Gunneridae</taxon>
        <taxon>Pentapetalae</taxon>
        <taxon>Dilleniales</taxon>
        <taxon>Dilleniaceae</taxon>
        <taxon>Dillenia</taxon>
    </lineage>
</organism>
<dbReference type="SMART" id="SM00856">
    <property type="entry name" value="PMEI"/>
    <property type="match status" value="1"/>
</dbReference>
<dbReference type="InterPro" id="IPR051955">
    <property type="entry name" value="PME_Inhibitor"/>
</dbReference>
<dbReference type="AlphaFoldDB" id="A0AAN8W1C8"/>
<evidence type="ECO:0000259" key="3">
    <source>
        <dbReference type="SMART" id="SM00856"/>
    </source>
</evidence>